<dbReference type="GO" id="GO:0009159">
    <property type="term" value="P:deoxyribonucleoside monophosphate catabolic process"/>
    <property type="evidence" value="ECO:0007669"/>
    <property type="project" value="TreeGrafter"/>
</dbReference>
<dbReference type="PANTHER" id="PTHR15364">
    <property type="entry name" value="2'-DEOXYNUCLEOSIDE 5'-PHOSPHATE N-HYDROLASE 1"/>
    <property type="match status" value="1"/>
</dbReference>
<accession>A0A0F9YTF4</accession>
<protein>
    <recommendedName>
        <fullName evidence="2">Nucleoside 2-deoxyribosyltransferase</fullName>
    </recommendedName>
</protein>
<dbReference type="GO" id="GO:0070694">
    <property type="term" value="F:5-hydroxymethyl-dUMP N-hydrolase activity"/>
    <property type="evidence" value="ECO:0007669"/>
    <property type="project" value="TreeGrafter"/>
</dbReference>
<proteinExistence type="predicted"/>
<organism evidence="1">
    <name type="scientific">marine sediment metagenome</name>
    <dbReference type="NCBI Taxonomy" id="412755"/>
    <lineage>
        <taxon>unclassified sequences</taxon>
        <taxon>metagenomes</taxon>
        <taxon>ecological metagenomes</taxon>
    </lineage>
</organism>
<dbReference type="Gene3D" id="3.40.50.450">
    <property type="match status" value="1"/>
</dbReference>
<dbReference type="AlphaFoldDB" id="A0A0F9YTF4"/>
<dbReference type="InterPro" id="IPR007710">
    <property type="entry name" value="Nucleoside_deoxyribTrfase"/>
</dbReference>
<dbReference type="EMBL" id="LAZR01000010">
    <property type="protein sequence ID" value="KKO08084.1"/>
    <property type="molecule type" value="Genomic_DNA"/>
</dbReference>
<gene>
    <name evidence="1" type="ORF">LCGC14_0047780</name>
</gene>
<dbReference type="PANTHER" id="PTHR15364:SF0">
    <property type="entry name" value="2'-DEOXYNUCLEOSIDE 5'-PHOSPHATE N-HYDROLASE 1"/>
    <property type="match status" value="1"/>
</dbReference>
<evidence type="ECO:0008006" key="2">
    <source>
        <dbReference type="Google" id="ProtNLM"/>
    </source>
</evidence>
<name>A0A0F9YTF4_9ZZZZ</name>
<comment type="caution">
    <text evidence="1">The sequence shown here is derived from an EMBL/GenBank/DDBJ whole genome shotgun (WGS) entry which is preliminary data.</text>
</comment>
<dbReference type="SUPFAM" id="SSF52309">
    <property type="entry name" value="N-(deoxy)ribosyltransferase-like"/>
    <property type="match status" value="1"/>
</dbReference>
<reference evidence="1" key="1">
    <citation type="journal article" date="2015" name="Nature">
        <title>Complex archaea that bridge the gap between prokaryotes and eukaryotes.</title>
        <authorList>
            <person name="Spang A."/>
            <person name="Saw J.H."/>
            <person name="Jorgensen S.L."/>
            <person name="Zaremba-Niedzwiedzka K."/>
            <person name="Martijn J."/>
            <person name="Lind A.E."/>
            <person name="van Eijk R."/>
            <person name="Schleper C."/>
            <person name="Guy L."/>
            <person name="Ettema T.J."/>
        </authorList>
    </citation>
    <scope>NUCLEOTIDE SEQUENCE</scope>
</reference>
<dbReference type="Pfam" id="PF05014">
    <property type="entry name" value="Nuc_deoxyrib_tr"/>
    <property type="match status" value="1"/>
</dbReference>
<sequence>MKTVYLAGFDVFCADAIARGEQLKALCAAHGLLGIYPLDAQPPQNVEHLAQWICQRNLQSIKQADAVLANLGNFRGAEPDSGTVFEVGYASALGKPVWAYFADHRAMTEQLVMDDQGNCNEGYQVEAFGLPKNLMLSCSWAGASDSAAAGVAALAAYLR</sequence>
<evidence type="ECO:0000313" key="1">
    <source>
        <dbReference type="EMBL" id="KKO08084.1"/>
    </source>
</evidence>
<dbReference type="InterPro" id="IPR051239">
    <property type="entry name" value="2'-dNMP_N-hydrolase"/>
</dbReference>